<comment type="pathway">
    <text evidence="2">Glycan metabolism.</text>
</comment>
<evidence type="ECO:0000313" key="16">
    <source>
        <dbReference type="EMBL" id="URD80292.1"/>
    </source>
</evidence>
<organism evidence="16 17">
    <name type="scientific">Musa troglodytarum</name>
    <name type="common">fe'i banana</name>
    <dbReference type="NCBI Taxonomy" id="320322"/>
    <lineage>
        <taxon>Eukaryota</taxon>
        <taxon>Viridiplantae</taxon>
        <taxon>Streptophyta</taxon>
        <taxon>Embryophyta</taxon>
        <taxon>Tracheophyta</taxon>
        <taxon>Spermatophyta</taxon>
        <taxon>Magnoliopsida</taxon>
        <taxon>Liliopsida</taxon>
        <taxon>Zingiberales</taxon>
        <taxon>Musaceae</taxon>
        <taxon>Musa</taxon>
    </lineage>
</organism>
<comment type="similarity">
    <text evidence="3">Belongs to the glycosyltransferase GT106 family.</text>
</comment>
<evidence type="ECO:0000256" key="9">
    <source>
        <dbReference type="ARBA" id="ARBA00023136"/>
    </source>
</evidence>
<dbReference type="GO" id="GO:0016757">
    <property type="term" value="F:glycosyltransferase activity"/>
    <property type="evidence" value="ECO:0007669"/>
    <property type="project" value="UniProtKB-KW"/>
</dbReference>
<dbReference type="AlphaFoldDB" id="A0A9E7EQJ8"/>
<evidence type="ECO:0000256" key="1">
    <source>
        <dbReference type="ARBA" id="ARBA00004606"/>
    </source>
</evidence>
<keyword evidence="12" id="KW-0119">Carbohydrate metabolism</keyword>
<evidence type="ECO:0000256" key="11">
    <source>
        <dbReference type="ARBA" id="ARBA00023253"/>
    </source>
</evidence>
<reference evidence="16" key="1">
    <citation type="submission" date="2022-05" db="EMBL/GenBank/DDBJ databases">
        <title>The Musa troglodytarum L. genome provides insights into the mechanism of non-climacteric behaviour and enrichment of carotenoids.</title>
        <authorList>
            <person name="Wang J."/>
        </authorList>
    </citation>
    <scope>NUCLEOTIDE SEQUENCE</scope>
    <source>
        <tissue evidence="16">Leaf</tissue>
    </source>
</reference>
<feature type="compositionally biased region" description="Basic and acidic residues" evidence="14">
    <location>
        <begin position="27"/>
        <end position="39"/>
    </location>
</feature>
<keyword evidence="9 15" id="KW-0472">Membrane</keyword>
<feature type="transmembrane region" description="Helical" evidence="15">
    <location>
        <begin position="97"/>
        <end position="119"/>
    </location>
</feature>
<keyword evidence="8 15" id="KW-1133">Transmembrane helix</keyword>
<proteinExistence type="inferred from homology"/>
<dbReference type="InterPro" id="IPR019378">
    <property type="entry name" value="GDP-Fuc_O-FucTrfase"/>
</dbReference>
<dbReference type="GO" id="GO:0005737">
    <property type="term" value="C:cytoplasm"/>
    <property type="evidence" value="ECO:0007669"/>
    <property type="project" value="TreeGrafter"/>
</dbReference>
<dbReference type="GO" id="GO:0006004">
    <property type="term" value="P:fucose metabolic process"/>
    <property type="evidence" value="ECO:0007669"/>
    <property type="project" value="UniProtKB-KW"/>
</dbReference>
<keyword evidence="5" id="KW-0808">Transferase</keyword>
<gene>
    <name evidence="16" type="ORF">MUK42_05295</name>
</gene>
<sequence>MVMIAAGAIPSSATANSPIVSGPTRRRLPEFTDPERTVADDEDGKDADAHDHDHDHDHAPAAGAIGAPKRTVLRRLLVRHGKGGGGRWGSKNAWMRLLPLVLLLVLAATVLLGTARVGVSHERKDVVLQIGNVHDEWSSWTLENTSRIKRRPNPPIPEIWMNQTTMATNNAYLVQRVTAIQGIESSPNLEWFWEPPCWHHSFRRFFPAELCSEFKDIFDVKHFKEALKGDIVVVDSLPRQHAKIRPLQRAPISWSKVKFPLPGRGILRLPWSTERRFLVLQVSYFRSFGNILSRRKVVEFTHTDSRLANNGLPPSIQRLRCRATYEALRYTRDIERIGGRLVDRLRNGSNHFIALHLRQALNGVYADVGFVRTDDLA</sequence>
<evidence type="ECO:0000256" key="5">
    <source>
        <dbReference type="ARBA" id="ARBA00022679"/>
    </source>
</evidence>
<keyword evidence="17" id="KW-1185">Reference proteome</keyword>
<evidence type="ECO:0000256" key="8">
    <source>
        <dbReference type="ARBA" id="ARBA00022989"/>
    </source>
</evidence>
<evidence type="ECO:0000256" key="6">
    <source>
        <dbReference type="ARBA" id="ARBA00022692"/>
    </source>
</evidence>
<accession>A0A9E7EQJ8</accession>
<evidence type="ECO:0000256" key="7">
    <source>
        <dbReference type="ARBA" id="ARBA00022968"/>
    </source>
</evidence>
<keyword evidence="7" id="KW-0735">Signal-anchor</keyword>
<feature type="compositionally biased region" description="Basic and acidic residues" evidence="14">
    <location>
        <begin position="46"/>
        <end position="59"/>
    </location>
</feature>
<dbReference type="Proteomes" id="UP001055439">
    <property type="component" value="Chromosome 10"/>
</dbReference>
<evidence type="ECO:0000313" key="17">
    <source>
        <dbReference type="Proteomes" id="UP001055439"/>
    </source>
</evidence>
<name>A0A9E7EQJ8_9LILI</name>
<comment type="subcellular location">
    <subcellularLocation>
        <location evidence="1">Membrane</location>
        <topology evidence="1">Single-pass type II membrane protein</topology>
    </subcellularLocation>
</comment>
<dbReference type="PANTHER" id="PTHR31741:SF4">
    <property type="entry name" value="O-FUCOSYLTRANSFERASE 28"/>
    <property type="match status" value="1"/>
</dbReference>
<keyword evidence="4" id="KW-0328">Glycosyltransferase</keyword>
<keyword evidence="11" id="KW-0294">Fucose metabolism</keyword>
<keyword evidence="10" id="KW-0325">Glycoprotein</keyword>
<evidence type="ECO:0000256" key="12">
    <source>
        <dbReference type="ARBA" id="ARBA00023277"/>
    </source>
</evidence>
<dbReference type="PANTHER" id="PTHR31741">
    <property type="entry name" value="OS02G0726500 PROTEIN-RELATED"/>
    <property type="match status" value="1"/>
</dbReference>
<dbReference type="OrthoDB" id="1726972at2759"/>
<evidence type="ECO:0000256" key="2">
    <source>
        <dbReference type="ARBA" id="ARBA00004881"/>
    </source>
</evidence>
<evidence type="ECO:0000256" key="4">
    <source>
        <dbReference type="ARBA" id="ARBA00022676"/>
    </source>
</evidence>
<evidence type="ECO:0000256" key="15">
    <source>
        <dbReference type="SAM" id="Phobius"/>
    </source>
</evidence>
<dbReference type="Pfam" id="PF10250">
    <property type="entry name" value="O-FucT"/>
    <property type="match status" value="1"/>
</dbReference>
<keyword evidence="6 15" id="KW-0812">Transmembrane</keyword>
<protein>
    <recommendedName>
        <fullName evidence="13">O-fucosyltransferase family protein</fullName>
    </recommendedName>
</protein>
<evidence type="ECO:0000256" key="3">
    <source>
        <dbReference type="ARBA" id="ARBA00007737"/>
    </source>
</evidence>
<dbReference type="GO" id="GO:0016020">
    <property type="term" value="C:membrane"/>
    <property type="evidence" value="ECO:0007669"/>
    <property type="project" value="UniProtKB-SubCell"/>
</dbReference>
<evidence type="ECO:0000256" key="13">
    <source>
        <dbReference type="ARBA" id="ARBA00030350"/>
    </source>
</evidence>
<evidence type="ECO:0000256" key="14">
    <source>
        <dbReference type="SAM" id="MobiDB-lite"/>
    </source>
</evidence>
<dbReference type="EMBL" id="CP097503">
    <property type="protein sequence ID" value="URD80292.1"/>
    <property type="molecule type" value="Genomic_DNA"/>
</dbReference>
<feature type="region of interest" description="Disordered" evidence="14">
    <location>
        <begin position="13"/>
        <end position="65"/>
    </location>
</feature>
<evidence type="ECO:0000256" key="10">
    <source>
        <dbReference type="ARBA" id="ARBA00023180"/>
    </source>
</evidence>